<proteinExistence type="predicted"/>
<gene>
    <name evidence="3" type="ORF">UW79_C0026G0006</name>
</gene>
<dbReference type="GO" id="GO:0006629">
    <property type="term" value="P:lipid metabolic process"/>
    <property type="evidence" value="ECO:0007669"/>
    <property type="project" value="InterPro"/>
</dbReference>
<evidence type="ECO:0000313" key="4">
    <source>
        <dbReference type="Proteomes" id="UP000034032"/>
    </source>
</evidence>
<feature type="domain" description="GP-PDE" evidence="2">
    <location>
        <begin position="30"/>
        <end position="71"/>
    </location>
</feature>
<dbReference type="EMBL" id="LCJR01000026">
    <property type="protein sequence ID" value="KKT81128.1"/>
    <property type="molecule type" value="Genomic_DNA"/>
</dbReference>
<organism evidence="3 4">
    <name type="scientific">Candidatus Yanofskybacteria bacterium GW2011_GWA2_44_9</name>
    <dbReference type="NCBI Taxonomy" id="1619025"/>
    <lineage>
        <taxon>Bacteria</taxon>
        <taxon>Candidatus Yanofskyibacteriota</taxon>
    </lineage>
</organism>
<reference evidence="3 4" key="1">
    <citation type="journal article" date="2015" name="Nature">
        <title>rRNA introns, odd ribosomes, and small enigmatic genomes across a large radiation of phyla.</title>
        <authorList>
            <person name="Brown C.T."/>
            <person name="Hug L.A."/>
            <person name="Thomas B.C."/>
            <person name="Sharon I."/>
            <person name="Castelle C.J."/>
            <person name="Singh A."/>
            <person name="Wilkins M.J."/>
            <person name="Williams K.H."/>
            <person name="Banfield J.F."/>
        </authorList>
    </citation>
    <scope>NUCLEOTIDE SEQUENCE [LARGE SCALE GENOMIC DNA]</scope>
</reference>
<dbReference type="Proteomes" id="UP000034032">
    <property type="component" value="Unassembled WGS sequence"/>
</dbReference>
<evidence type="ECO:0000313" key="3">
    <source>
        <dbReference type="EMBL" id="KKT81128.1"/>
    </source>
</evidence>
<evidence type="ECO:0000259" key="2">
    <source>
        <dbReference type="Pfam" id="PF03009"/>
    </source>
</evidence>
<protein>
    <recommendedName>
        <fullName evidence="2">GP-PDE domain-containing protein</fullName>
    </recommendedName>
</protein>
<accession>A0A0G1KC11</accession>
<comment type="caution">
    <text evidence="3">The sequence shown here is derived from an EMBL/GenBank/DDBJ whole genome shotgun (WGS) entry which is preliminary data.</text>
</comment>
<dbReference type="AlphaFoldDB" id="A0A0G1KC11"/>
<dbReference type="CDD" id="cd08556">
    <property type="entry name" value="GDPD"/>
    <property type="match status" value="1"/>
</dbReference>
<dbReference type="InterPro" id="IPR030395">
    <property type="entry name" value="GP_PDE_dom"/>
</dbReference>
<dbReference type="SUPFAM" id="SSF51695">
    <property type="entry name" value="PLC-like phosphodiesterases"/>
    <property type="match status" value="1"/>
</dbReference>
<sequence>MQKPFQVWSHGNCPIKAPSPNESGSKPEAYLPNTISAMMINAEMGVDGIETDICLSKDNELIIYHPGSLDPDPQSLTWKEINERFPWIPSFYDLIGVLAEYPHLNCFLDLKGKNLSELLGLTEALVEKLKRFRLTRRVFLTTSKNKTLIVGLHGTGEVLLHAKYIDPDIRTHLIDPFPFNLAEAGKKYKADIISFGWFNYSFVSKVLFASIFQTGFRNVRKEIKKAQNAGIEVLGGIPDTKEEIEYFVKIGADGVVTNNPAQGIAIRDRLILLS</sequence>
<dbReference type="Gene3D" id="3.20.20.190">
    <property type="entry name" value="Phosphatidylinositol (PI) phosphodiesterase"/>
    <property type="match status" value="1"/>
</dbReference>
<evidence type="ECO:0000256" key="1">
    <source>
        <dbReference type="SAM" id="MobiDB-lite"/>
    </source>
</evidence>
<dbReference type="InterPro" id="IPR017946">
    <property type="entry name" value="PLC-like_Pdiesterase_TIM-brl"/>
</dbReference>
<dbReference type="GO" id="GO:0008081">
    <property type="term" value="F:phosphoric diester hydrolase activity"/>
    <property type="evidence" value="ECO:0007669"/>
    <property type="project" value="InterPro"/>
</dbReference>
<dbReference type="PANTHER" id="PTHR46211">
    <property type="entry name" value="GLYCEROPHOSPHORYL DIESTER PHOSPHODIESTERASE"/>
    <property type="match status" value="1"/>
</dbReference>
<name>A0A0G1KC11_9BACT</name>
<dbReference type="Pfam" id="PF03009">
    <property type="entry name" value="GDPD"/>
    <property type="match status" value="1"/>
</dbReference>
<feature type="region of interest" description="Disordered" evidence="1">
    <location>
        <begin position="1"/>
        <end position="27"/>
    </location>
</feature>
<dbReference type="PANTHER" id="PTHR46211:SF14">
    <property type="entry name" value="GLYCEROPHOSPHODIESTER PHOSPHODIESTERASE"/>
    <property type="match status" value="1"/>
</dbReference>